<dbReference type="Proteomes" id="UP000533080">
    <property type="component" value="Unassembled WGS sequence"/>
</dbReference>
<dbReference type="RefSeq" id="WP_171445213.1">
    <property type="nucleotide sequence ID" value="NZ_JABFNS010000223.1"/>
</dbReference>
<reference evidence="2 3" key="1">
    <citation type="submission" date="2020-05" db="EMBL/GenBank/DDBJ databases">
        <authorList>
            <person name="Whitworth D."/>
        </authorList>
    </citation>
    <scope>NUCLEOTIDE SEQUENCE [LARGE SCALE GENOMIC DNA]</scope>
    <source>
        <strain evidence="2 3">AM005</strain>
    </source>
</reference>
<gene>
    <name evidence="2" type="ORF">HNV28_34950</name>
</gene>
<proteinExistence type="predicted"/>
<feature type="compositionally biased region" description="Basic and acidic residues" evidence="1">
    <location>
        <begin position="1"/>
        <end position="13"/>
    </location>
</feature>
<evidence type="ECO:0000256" key="1">
    <source>
        <dbReference type="SAM" id="MobiDB-lite"/>
    </source>
</evidence>
<sequence length="195" mass="21850">MSHARGYDPDKPLGKPPKRKRGRPAKFSGPATSLTYAIQTEVVAQIRKGATRRIAASIAGTSAKHLENWLRRGRDAIEAGKRSRYTELVQDVEKAEAEYQMDLVRAVEEAIRDKSMNDKVLRWRLGVADREFRTERERTTAVGDAQGPFELVKPEDAQRALVEKLERFLAEASRAESPDADAATAGQDEEEDDEE</sequence>
<feature type="region of interest" description="Disordered" evidence="1">
    <location>
        <begin position="1"/>
        <end position="31"/>
    </location>
</feature>
<feature type="region of interest" description="Disordered" evidence="1">
    <location>
        <begin position="171"/>
        <end position="195"/>
    </location>
</feature>
<evidence type="ECO:0000313" key="2">
    <source>
        <dbReference type="EMBL" id="NOJ83451.1"/>
    </source>
</evidence>
<dbReference type="EMBL" id="JABFNT010000196">
    <property type="protein sequence ID" value="NOJ83451.1"/>
    <property type="molecule type" value="Genomic_DNA"/>
</dbReference>
<organism evidence="2 3">
    <name type="scientific">Myxococcus xanthus</name>
    <dbReference type="NCBI Taxonomy" id="34"/>
    <lineage>
        <taxon>Bacteria</taxon>
        <taxon>Pseudomonadati</taxon>
        <taxon>Myxococcota</taxon>
        <taxon>Myxococcia</taxon>
        <taxon>Myxococcales</taxon>
        <taxon>Cystobacterineae</taxon>
        <taxon>Myxococcaceae</taxon>
        <taxon>Myxococcus</taxon>
    </lineage>
</organism>
<dbReference type="AlphaFoldDB" id="A0A7Y4IQK4"/>
<name>A0A7Y4IQK4_MYXXA</name>
<accession>A0A7Y4IQK4</accession>
<evidence type="ECO:0000313" key="3">
    <source>
        <dbReference type="Proteomes" id="UP000533080"/>
    </source>
</evidence>
<comment type="caution">
    <text evidence="2">The sequence shown here is derived from an EMBL/GenBank/DDBJ whole genome shotgun (WGS) entry which is preliminary data.</text>
</comment>
<protein>
    <submittedName>
        <fullName evidence="2">Uncharacterized protein</fullName>
    </submittedName>
</protein>